<feature type="transmembrane region" description="Helical" evidence="5">
    <location>
        <begin position="280"/>
        <end position="301"/>
    </location>
</feature>
<evidence type="ECO:0000313" key="7">
    <source>
        <dbReference type="EMBL" id="AXE33957.1"/>
    </source>
</evidence>
<feature type="domain" description="Major facilitator superfamily (MFS) profile" evidence="6">
    <location>
        <begin position="28"/>
        <end position="479"/>
    </location>
</feature>
<name>A0A344UFA9_9NEIS</name>
<feature type="transmembrane region" description="Helical" evidence="5">
    <location>
        <begin position="183"/>
        <end position="204"/>
    </location>
</feature>
<gene>
    <name evidence="7" type="ORF">DK843_06375</name>
</gene>
<dbReference type="InterPro" id="IPR036259">
    <property type="entry name" value="MFS_trans_sf"/>
</dbReference>
<evidence type="ECO:0000313" key="8">
    <source>
        <dbReference type="Proteomes" id="UP000252038"/>
    </source>
</evidence>
<feature type="transmembrane region" description="Helical" evidence="5">
    <location>
        <begin position="407"/>
        <end position="427"/>
    </location>
</feature>
<feature type="transmembrane region" description="Helical" evidence="5">
    <location>
        <begin position="216"/>
        <end position="236"/>
    </location>
</feature>
<proteinExistence type="predicted"/>
<keyword evidence="2 5" id="KW-0812">Transmembrane</keyword>
<feature type="transmembrane region" description="Helical" evidence="5">
    <location>
        <begin position="153"/>
        <end position="177"/>
    </location>
</feature>
<dbReference type="InterPro" id="IPR020846">
    <property type="entry name" value="MFS_dom"/>
</dbReference>
<dbReference type="Proteomes" id="UP000252038">
    <property type="component" value="Chromosome"/>
</dbReference>
<dbReference type="SUPFAM" id="SSF103473">
    <property type="entry name" value="MFS general substrate transporter"/>
    <property type="match status" value="1"/>
</dbReference>
<evidence type="ECO:0000256" key="2">
    <source>
        <dbReference type="ARBA" id="ARBA00022692"/>
    </source>
</evidence>
<dbReference type="EMBL" id="CP029554">
    <property type="protein sequence ID" value="AXE33957.1"/>
    <property type="molecule type" value="Genomic_DNA"/>
</dbReference>
<dbReference type="Pfam" id="PF07690">
    <property type="entry name" value="MFS_1"/>
    <property type="match status" value="1"/>
</dbReference>
<feature type="transmembrane region" description="Helical" evidence="5">
    <location>
        <begin position="371"/>
        <end position="395"/>
    </location>
</feature>
<accession>A0A344UFA9</accession>
<dbReference type="AlphaFoldDB" id="A0A344UFA9"/>
<evidence type="ECO:0000259" key="6">
    <source>
        <dbReference type="PROSITE" id="PS50850"/>
    </source>
</evidence>
<protein>
    <submittedName>
        <fullName evidence="7">MFS transporter</fullName>
    </submittedName>
</protein>
<reference evidence="7 8" key="1">
    <citation type="submission" date="2018-05" db="EMBL/GenBank/DDBJ databases">
        <title>Genome sequencing, assembly and analysis of the novel insecticidal bacterium, Chromobacterium phragmitis.</title>
        <authorList>
            <person name="Sparks M.E."/>
            <person name="Blackburn M.B."/>
            <person name="Gundersen-Rindal D.E."/>
        </authorList>
    </citation>
    <scope>NUCLEOTIDE SEQUENCE [LARGE SCALE GENOMIC DNA]</scope>
    <source>
        <strain evidence="7">IIBBL 274-1</strain>
    </source>
</reference>
<keyword evidence="4 5" id="KW-0472">Membrane</keyword>
<dbReference type="PROSITE" id="PS50850">
    <property type="entry name" value="MFS"/>
    <property type="match status" value="1"/>
</dbReference>
<dbReference type="InterPro" id="IPR011701">
    <property type="entry name" value="MFS"/>
</dbReference>
<keyword evidence="3 5" id="KW-1133">Transmembrane helix</keyword>
<dbReference type="PANTHER" id="PTHR23501">
    <property type="entry name" value="MAJOR FACILITATOR SUPERFAMILY"/>
    <property type="match status" value="1"/>
</dbReference>
<dbReference type="Gene3D" id="1.20.1250.20">
    <property type="entry name" value="MFS general substrate transporter like domains"/>
    <property type="match status" value="1"/>
</dbReference>
<dbReference type="PANTHER" id="PTHR23501:SF154">
    <property type="entry name" value="MULTIDRUG-EFFLUX TRANSPORTER RV1634-RELATED"/>
    <property type="match status" value="1"/>
</dbReference>
<evidence type="ECO:0000256" key="3">
    <source>
        <dbReference type="ARBA" id="ARBA00022989"/>
    </source>
</evidence>
<feature type="transmembrane region" description="Helical" evidence="5">
    <location>
        <begin position="242"/>
        <end position="260"/>
    </location>
</feature>
<feature type="transmembrane region" description="Helical" evidence="5">
    <location>
        <begin position="307"/>
        <end position="331"/>
    </location>
</feature>
<feature type="transmembrane region" description="Helical" evidence="5">
    <location>
        <begin position="120"/>
        <end position="141"/>
    </location>
</feature>
<feature type="transmembrane region" description="Helical" evidence="5">
    <location>
        <begin position="343"/>
        <end position="365"/>
    </location>
</feature>
<feature type="transmembrane region" description="Helical" evidence="5">
    <location>
        <begin position="64"/>
        <end position="84"/>
    </location>
</feature>
<feature type="transmembrane region" description="Helical" evidence="5">
    <location>
        <begin position="28"/>
        <end position="52"/>
    </location>
</feature>
<feature type="transmembrane region" description="Helical" evidence="5">
    <location>
        <begin position="439"/>
        <end position="456"/>
    </location>
</feature>
<dbReference type="KEGG" id="chrb:DK843_06375"/>
<organism evidence="7 8">
    <name type="scientific">Chromobacterium phragmitis</name>
    <dbReference type="NCBI Taxonomy" id="2202141"/>
    <lineage>
        <taxon>Bacteria</taxon>
        <taxon>Pseudomonadati</taxon>
        <taxon>Pseudomonadota</taxon>
        <taxon>Betaproteobacteria</taxon>
        <taxon>Neisseriales</taxon>
        <taxon>Chromobacteriaceae</taxon>
        <taxon>Chromobacterium</taxon>
    </lineage>
</organism>
<evidence type="ECO:0000256" key="4">
    <source>
        <dbReference type="ARBA" id="ARBA00023136"/>
    </source>
</evidence>
<comment type="subcellular location">
    <subcellularLocation>
        <location evidence="1">Membrane</location>
        <topology evidence="1">Multi-pass membrane protein</topology>
    </subcellularLocation>
</comment>
<dbReference type="GO" id="GO:0022857">
    <property type="term" value="F:transmembrane transporter activity"/>
    <property type="evidence" value="ECO:0007669"/>
    <property type="project" value="InterPro"/>
</dbReference>
<sequence>MMTAVTATRAFPMPQAVNHESLFSQGRVAASLGAIALISLLAFEAIAVAAAMPAVAAALGGLDFYAIAFGGTLATSVVGMVLGGEVCDRHGPARSAALGLAAFISGLLAAGAAPDIYTLVLGRLLQGLGSGLLGVAIYVGMSRAIPSALHPKLFAMFAGAWVVPALVGPSIAAGLVHVLGWRAVFLAVAVVAPIAGAMLLPALNRQRGHSRRAEPLRWPLLGWSLLAAAGALGLHGGSHLPAWPWMPLALAAAAACTALAARRLLPAGAMRAKRGLPSVVAMRGLIAAAFFGSEAFIPLLLTTRYGWSLNAAGLALTASALMWSAGSAIQARLKGQSARRRGLTAGFAAMAAGLSVSLLSVAMGWPPLLAVAGWALTGLGIGLSFPMLSVLTMQLSRPDEQGRNASALQLSDALASSAALALAGLLLHARAQPSAPPDTLPILAMSILLALAGAWISPRAFGAGAKAESGLEAASRQKA</sequence>
<evidence type="ECO:0000256" key="5">
    <source>
        <dbReference type="SAM" id="Phobius"/>
    </source>
</evidence>
<evidence type="ECO:0000256" key="1">
    <source>
        <dbReference type="ARBA" id="ARBA00004141"/>
    </source>
</evidence>
<feature type="transmembrane region" description="Helical" evidence="5">
    <location>
        <begin position="96"/>
        <end position="114"/>
    </location>
</feature>
<dbReference type="GO" id="GO:0005886">
    <property type="term" value="C:plasma membrane"/>
    <property type="evidence" value="ECO:0007669"/>
    <property type="project" value="TreeGrafter"/>
</dbReference>